<dbReference type="InterPro" id="IPR054126">
    <property type="entry name" value="CprB_TetR_C"/>
</dbReference>
<name>A0ABV8QAJ3_9MICO</name>
<dbReference type="EMBL" id="JBHSCN010000006">
    <property type="protein sequence ID" value="MFC4244334.1"/>
    <property type="molecule type" value="Genomic_DNA"/>
</dbReference>
<keyword evidence="3" id="KW-1185">Reference proteome</keyword>
<sequence length="185" mass="20085">MRLLPCLASPRISAGRRGALSYHFASKEQIAQAVIETQYLQWEDVLAAVRAGGFAGIDALIVLSFVTAARFRDDVLVRAALRLLEDPALREVELPTPFVGWIGITARLLTEAGSLGELDSALPPQEAAEALVELFVGAPAISKQLTGMQDLTARVRRYWLLYLPGLGIHDGVERVPPLARRAAAF</sequence>
<comment type="caution">
    <text evidence="2">The sequence shown here is derived from an EMBL/GenBank/DDBJ whole genome shotgun (WGS) entry which is preliminary data.</text>
</comment>
<dbReference type="Proteomes" id="UP001595900">
    <property type="component" value="Unassembled WGS sequence"/>
</dbReference>
<evidence type="ECO:0000313" key="2">
    <source>
        <dbReference type="EMBL" id="MFC4244334.1"/>
    </source>
</evidence>
<feature type="domain" description="CprB tetracyclin repressor-like C-terminal" evidence="1">
    <location>
        <begin position="56"/>
        <end position="166"/>
    </location>
</feature>
<organism evidence="2 3">
    <name type="scientific">Gryllotalpicola reticulitermitis</name>
    <dbReference type="NCBI Taxonomy" id="1184153"/>
    <lineage>
        <taxon>Bacteria</taxon>
        <taxon>Bacillati</taxon>
        <taxon>Actinomycetota</taxon>
        <taxon>Actinomycetes</taxon>
        <taxon>Micrococcales</taxon>
        <taxon>Microbacteriaceae</taxon>
        <taxon>Gryllotalpicola</taxon>
    </lineage>
</organism>
<evidence type="ECO:0000259" key="1">
    <source>
        <dbReference type="Pfam" id="PF21935"/>
    </source>
</evidence>
<proteinExistence type="predicted"/>
<accession>A0ABV8QAJ3</accession>
<protein>
    <recommendedName>
        <fullName evidence="1">CprB tetracyclin repressor-like C-terminal domain-containing protein</fullName>
    </recommendedName>
</protein>
<dbReference type="RefSeq" id="WP_390229702.1">
    <property type="nucleotide sequence ID" value="NZ_JBHSCN010000006.1"/>
</dbReference>
<dbReference type="SUPFAM" id="SSF48498">
    <property type="entry name" value="Tetracyclin repressor-like, C-terminal domain"/>
    <property type="match status" value="1"/>
</dbReference>
<dbReference type="InterPro" id="IPR036271">
    <property type="entry name" value="Tet_transcr_reg_TetR-rel_C_sf"/>
</dbReference>
<evidence type="ECO:0000313" key="3">
    <source>
        <dbReference type="Proteomes" id="UP001595900"/>
    </source>
</evidence>
<dbReference type="Pfam" id="PF21935">
    <property type="entry name" value="TetR_C_45"/>
    <property type="match status" value="1"/>
</dbReference>
<reference evidence="3" key="1">
    <citation type="journal article" date="2019" name="Int. J. Syst. Evol. Microbiol.">
        <title>The Global Catalogue of Microorganisms (GCM) 10K type strain sequencing project: providing services to taxonomists for standard genome sequencing and annotation.</title>
        <authorList>
            <consortium name="The Broad Institute Genomics Platform"/>
            <consortium name="The Broad Institute Genome Sequencing Center for Infectious Disease"/>
            <person name="Wu L."/>
            <person name="Ma J."/>
        </authorList>
    </citation>
    <scope>NUCLEOTIDE SEQUENCE [LARGE SCALE GENOMIC DNA]</scope>
    <source>
        <strain evidence="3">CGMCC 1.10363</strain>
    </source>
</reference>
<dbReference type="Gene3D" id="1.10.357.10">
    <property type="entry name" value="Tetracycline Repressor, domain 2"/>
    <property type="match status" value="1"/>
</dbReference>
<gene>
    <name evidence="2" type="ORF">ACFOYW_13220</name>
</gene>